<sequence>MSIELQSDCAQCAALCCMALALDAGQSFAIDKPAGLACPNLTGHACRIHGQLKEQGFDGCRAYECLGAGQRVTQDLFQGRSWQDDPRLTDPMIRAFAGMRAIHQRLELLQAAGALPLDTADRNKRRASIDTLSGTLPLARVESFPGSAEEAEVDAFIRSLSRYVARE</sequence>
<dbReference type="Proteomes" id="UP000283786">
    <property type="component" value="Chromosome"/>
</dbReference>
<gene>
    <name evidence="1" type="ORF">PSAL_008960</name>
</gene>
<keyword evidence="2" id="KW-1185">Reference proteome</keyword>
<reference evidence="1 2" key="1">
    <citation type="submission" date="2020-08" db="EMBL/GenBank/DDBJ databases">
        <title>Genome sequence of Rhodobacteraceae bacterium Lw-13e.</title>
        <authorList>
            <person name="Poehlein A."/>
            <person name="Wolter L."/>
            <person name="Daniel R."/>
            <person name="Brinkhoff T."/>
        </authorList>
    </citation>
    <scope>NUCLEOTIDE SEQUENCE [LARGE SCALE GENOMIC DNA]</scope>
    <source>
        <strain evidence="1 2">Lw-13e</strain>
    </source>
</reference>
<accession>A0A418SE83</accession>
<evidence type="ECO:0000313" key="1">
    <source>
        <dbReference type="EMBL" id="QPM89671.1"/>
    </source>
</evidence>
<name>A0A418SE83_9RHOB</name>
<dbReference type="OrthoDB" id="154708at2"/>
<evidence type="ECO:0000313" key="2">
    <source>
        <dbReference type="Proteomes" id="UP000283786"/>
    </source>
</evidence>
<proteinExistence type="predicted"/>
<dbReference type="AlphaFoldDB" id="A0A418SE83"/>
<organism evidence="1 2">
    <name type="scientific">Pseudooceanicola algae</name>
    <dbReference type="NCBI Taxonomy" id="1537215"/>
    <lineage>
        <taxon>Bacteria</taxon>
        <taxon>Pseudomonadati</taxon>
        <taxon>Pseudomonadota</taxon>
        <taxon>Alphaproteobacteria</taxon>
        <taxon>Rhodobacterales</taxon>
        <taxon>Paracoccaceae</taxon>
        <taxon>Pseudooceanicola</taxon>
    </lineage>
</organism>
<dbReference type="KEGG" id="palw:PSAL_008960"/>
<protein>
    <submittedName>
        <fullName evidence="1">Uncharacterized protein</fullName>
    </submittedName>
</protein>
<dbReference type="EMBL" id="CP060436">
    <property type="protein sequence ID" value="QPM89671.1"/>
    <property type="molecule type" value="Genomic_DNA"/>
</dbReference>